<sequence length="325" mass="36027">MQHAFQPASLELVLPWEIDEQQDARFKKWLIRVVAPFLLLLIVIPLLPELELTLDDTAEEVVKTRILLEPKIVEQPKPEPQKVVEQPKPKPKPEKVKPVEQKKVTGTPVPPAPPKTEQETKQDFAKAQGLSGLSNELSSLRNSLDLKKLQNKNVSHSDAGRVEHSANQVLGKDSATMVGTGISVDDADMRSDAIALAEHNSLIVEGVSTTGGEQSGRSHSSAYGSYTAGMRDMESIRRVLERTKSRTQSDYQRFLRDHPDLGGKFIFKFVIQPDGELTDLELVASELGVANLEQSILDKIKRINFGKKDVSATSVQYSFTFLPSV</sequence>
<dbReference type="GeneID" id="98615849"/>
<dbReference type="KEGG" id="sde:Sde_2954"/>
<evidence type="ECO:0000313" key="3">
    <source>
        <dbReference type="EMBL" id="ABD82211.1"/>
    </source>
</evidence>
<dbReference type="eggNOG" id="COG0810">
    <property type="taxonomic scope" value="Bacteria"/>
</dbReference>
<keyword evidence="2" id="KW-0812">Transmembrane</keyword>
<evidence type="ECO:0008006" key="5">
    <source>
        <dbReference type="Google" id="ProtNLM"/>
    </source>
</evidence>
<dbReference type="OrthoDB" id="7057177at2"/>
<organism evidence="3 4">
    <name type="scientific">Saccharophagus degradans (strain 2-40 / ATCC 43961 / DSM 17024)</name>
    <dbReference type="NCBI Taxonomy" id="203122"/>
    <lineage>
        <taxon>Bacteria</taxon>
        <taxon>Pseudomonadati</taxon>
        <taxon>Pseudomonadota</taxon>
        <taxon>Gammaproteobacteria</taxon>
        <taxon>Cellvibrionales</taxon>
        <taxon>Cellvibrionaceae</taxon>
        <taxon>Saccharophagus</taxon>
    </lineage>
</organism>
<keyword evidence="2" id="KW-0472">Membrane</keyword>
<dbReference type="InterPro" id="IPR049806">
    <property type="entry name" value="MasK-like_C"/>
</dbReference>
<feature type="compositionally biased region" description="Basic and acidic residues" evidence="1">
    <location>
        <begin position="78"/>
        <end position="103"/>
    </location>
</feature>
<dbReference type="NCBIfam" id="NF033768">
    <property type="entry name" value="myxo_SS_tail"/>
    <property type="match status" value="1"/>
</dbReference>
<feature type="transmembrane region" description="Helical" evidence="2">
    <location>
        <begin position="29"/>
        <end position="47"/>
    </location>
</feature>
<protein>
    <recommendedName>
        <fullName evidence="5">TonB-like protein</fullName>
    </recommendedName>
</protein>
<gene>
    <name evidence="3" type="ordered locus">Sde_2954</name>
</gene>
<name>Q21GG8_SACD2</name>
<dbReference type="EMBL" id="CP000282">
    <property type="protein sequence ID" value="ABD82211.1"/>
    <property type="molecule type" value="Genomic_DNA"/>
</dbReference>
<dbReference type="Proteomes" id="UP000001947">
    <property type="component" value="Chromosome"/>
</dbReference>
<reference evidence="3 4" key="1">
    <citation type="journal article" date="2008" name="PLoS Genet.">
        <title>Complete genome sequence of the complex carbohydrate-degrading marine bacterium, Saccharophagus degradans strain 2-40 T.</title>
        <authorList>
            <person name="Weiner R.M."/>
            <person name="Taylor L.E.II."/>
            <person name="Henrissat B."/>
            <person name="Hauser L."/>
            <person name="Land M."/>
            <person name="Coutinho P.M."/>
            <person name="Rancurel C."/>
            <person name="Saunders E.H."/>
            <person name="Longmire A.G."/>
            <person name="Zhang H."/>
            <person name="Bayer E.A."/>
            <person name="Gilbert H.J."/>
            <person name="Larimer F."/>
            <person name="Zhulin I.B."/>
            <person name="Ekborg N.A."/>
            <person name="Lamed R."/>
            <person name="Richardson P.M."/>
            <person name="Borovok I."/>
            <person name="Hutcheson S."/>
        </authorList>
    </citation>
    <scope>NUCLEOTIDE SEQUENCE [LARGE SCALE GENOMIC DNA]</scope>
    <source>
        <strain evidence="4">2-40 / ATCC 43961 / DSM 17024</strain>
    </source>
</reference>
<dbReference type="STRING" id="203122.Sde_2954"/>
<evidence type="ECO:0000256" key="1">
    <source>
        <dbReference type="SAM" id="MobiDB-lite"/>
    </source>
</evidence>
<feature type="region of interest" description="Disordered" evidence="1">
    <location>
        <begin position="78"/>
        <end position="123"/>
    </location>
</feature>
<dbReference type="HOGENOM" id="CLU_074088_0_0_6"/>
<keyword evidence="4" id="KW-1185">Reference proteome</keyword>
<keyword evidence="2" id="KW-1133">Transmembrane helix</keyword>
<dbReference type="RefSeq" id="WP_011469427.1">
    <property type="nucleotide sequence ID" value="NC_007912.1"/>
</dbReference>
<accession>Q21GG8</accession>
<evidence type="ECO:0000256" key="2">
    <source>
        <dbReference type="SAM" id="Phobius"/>
    </source>
</evidence>
<proteinExistence type="predicted"/>
<dbReference type="AlphaFoldDB" id="Q21GG8"/>
<evidence type="ECO:0000313" key="4">
    <source>
        <dbReference type="Proteomes" id="UP000001947"/>
    </source>
</evidence>